<evidence type="ECO:0000256" key="1">
    <source>
        <dbReference type="SAM" id="Phobius"/>
    </source>
</evidence>
<evidence type="ECO:0000313" key="2">
    <source>
        <dbReference type="EMBL" id="KYD09679.1"/>
    </source>
</evidence>
<evidence type="ECO:0000313" key="3">
    <source>
        <dbReference type="Proteomes" id="UP000075455"/>
    </source>
</evidence>
<name>A0A150LCC3_9BACL</name>
<dbReference type="STRING" id="81408.B4119_2527"/>
<keyword evidence="1" id="KW-1133">Transmembrane helix</keyword>
<dbReference type="EMBL" id="LQYS01000095">
    <property type="protein sequence ID" value="KYD09679.1"/>
    <property type="molecule type" value="Genomic_DNA"/>
</dbReference>
<organism evidence="2 3">
    <name type="scientific">Saccharococcus caldoxylosilyticus</name>
    <dbReference type="NCBI Taxonomy" id="81408"/>
    <lineage>
        <taxon>Bacteria</taxon>
        <taxon>Bacillati</taxon>
        <taxon>Bacillota</taxon>
        <taxon>Bacilli</taxon>
        <taxon>Bacillales</taxon>
        <taxon>Anoxybacillaceae</taxon>
        <taxon>Saccharococcus</taxon>
    </lineage>
</organism>
<reference evidence="2 3" key="1">
    <citation type="submission" date="2016-01" db="EMBL/GenBank/DDBJ databases">
        <title>Draft Genome Sequences of Seven Thermophilic Sporeformers Isolated from Foods.</title>
        <authorList>
            <person name="Berendsen E.M."/>
            <person name="Wells-Bennik M.H."/>
            <person name="Krawcyk A.O."/>
            <person name="De Jong A."/>
            <person name="Holsappel S."/>
            <person name="Eijlander R.T."/>
            <person name="Kuipers O.P."/>
        </authorList>
    </citation>
    <scope>NUCLEOTIDE SEQUENCE [LARGE SCALE GENOMIC DNA]</scope>
    <source>
        <strain evidence="2 3">B4119</strain>
    </source>
</reference>
<accession>A0A150LCC3</accession>
<keyword evidence="1" id="KW-0472">Membrane</keyword>
<keyword evidence="1" id="KW-0812">Transmembrane</keyword>
<dbReference type="Proteomes" id="UP000075455">
    <property type="component" value="Unassembled WGS sequence"/>
</dbReference>
<protein>
    <submittedName>
        <fullName evidence="2">Uncharacterized protein</fullName>
    </submittedName>
</protein>
<proteinExistence type="predicted"/>
<gene>
    <name evidence="2" type="ORF">B4119_2527</name>
</gene>
<comment type="caution">
    <text evidence="2">The sequence shown here is derived from an EMBL/GenBank/DDBJ whole genome shotgun (WGS) entry which is preliminary data.</text>
</comment>
<sequence length="44" mass="5248">MEFQTLIGNMENHSFIGKKGGIFPFLSLFRRFLLFFLFDKMKNS</sequence>
<feature type="transmembrane region" description="Helical" evidence="1">
    <location>
        <begin position="20"/>
        <end position="38"/>
    </location>
</feature>
<dbReference type="AlphaFoldDB" id="A0A150LCC3"/>